<protein>
    <submittedName>
        <fullName evidence="2">Uncharacterized protein</fullName>
    </submittedName>
</protein>
<feature type="compositionally biased region" description="Basic and acidic residues" evidence="1">
    <location>
        <begin position="1"/>
        <end position="16"/>
    </location>
</feature>
<reference evidence="2 3" key="1">
    <citation type="submission" date="2019-05" db="EMBL/GenBank/DDBJ databases">
        <title>Another draft genome of Portunus trituberculatus and its Hox gene families provides insights of decapod evolution.</title>
        <authorList>
            <person name="Jeong J.-H."/>
            <person name="Song I."/>
            <person name="Kim S."/>
            <person name="Choi T."/>
            <person name="Kim D."/>
            <person name="Ryu S."/>
            <person name="Kim W."/>
        </authorList>
    </citation>
    <scope>NUCLEOTIDE SEQUENCE [LARGE SCALE GENOMIC DNA]</scope>
    <source>
        <tissue evidence="2">Muscle</tissue>
    </source>
</reference>
<sequence>MEEKSPYQKSSLKNEADESNASRPRYKQDNKTSPPHHAGVLGNGEIHYEMCLDDAMKELPILEENPDKWCIPPPPSISIPLHYSLTVTTCFVFTSPRHVPIFTSATW</sequence>
<gene>
    <name evidence="2" type="ORF">E2C01_051958</name>
</gene>
<organism evidence="2 3">
    <name type="scientific">Portunus trituberculatus</name>
    <name type="common">Swimming crab</name>
    <name type="synonym">Neptunus trituberculatus</name>
    <dbReference type="NCBI Taxonomy" id="210409"/>
    <lineage>
        <taxon>Eukaryota</taxon>
        <taxon>Metazoa</taxon>
        <taxon>Ecdysozoa</taxon>
        <taxon>Arthropoda</taxon>
        <taxon>Crustacea</taxon>
        <taxon>Multicrustacea</taxon>
        <taxon>Malacostraca</taxon>
        <taxon>Eumalacostraca</taxon>
        <taxon>Eucarida</taxon>
        <taxon>Decapoda</taxon>
        <taxon>Pleocyemata</taxon>
        <taxon>Brachyura</taxon>
        <taxon>Eubrachyura</taxon>
        <taxon>Portunoidea</taxon>
        <taxon>Portunidae</taxon>
        <taxon>Portuninae</taxon>
        <taxon>Portunus</taxon>
    </lineage>
</organism>
<proteinExistence type="predicted"/>
<evidence type="ECO:0000313" key="3">
    <source>
        <dbReference type="Proteomes" id="UP000324222"/>
    </source>
</evidence>
<comment type="caution">
    <text evidence="2">The sequence shown here is derived from an EMBL/GenBank/DDBJ whole genome shotgun (WGS) entry which is preliminary data.</text>
</comment>
<keyword evidence="3" id="KW-1185">Reference proteome</keyword>
<dbReference type="AlphaFoldDB" id="A0A5B7GK95"/>
<evidence type="ECO:0000256" key="1">
    <source>
        <dbReference type="SAM" id="MobiDB-lite"/>
    </source>
</evidence>
<feature type="region of interest" description="Disordered" evidence="1">
    <location>
        <begin position="1"/>
        <end position="41"/>
    </location>
</feature>
<dbReference type="Proteomes" id="UP000324222">
    <property type="component" value="Unassembled WGS sequence"/>
</dbReference>
<name>A0A5B7GK95_PORTR</name>
<evidence type="ECO:0000313" key="2">
    <source>
        <dbReference type="EMBL" id="MPC57966.1"/>
    </source>
</evidence>
<accession>A0A5B7GK95</accession>
<dbReference type="EMBL" id="VSRR010015233">
    <property type="protein sequence ID" value="MPC57966.1"/>
    <property type="molecule type" value="Genomic_DNA"/>
</dbReference>